<dbReference type="GeneID" id="54553421"/>
<evidence type="ECO:0000259" key="3">
    <source>
        <dbReference type="Pfam" id="PF13086"/>
    </source>
</evidence>
<dbReference type="GO" id="GO:0004386">
    <property type="term" value="F:helicase activity"/>
    <property type="evidence" value="ECO:0007669"/>
    <property type="project" value="InterPro"/>
</dbReference>
<dbReference type="Pfam" id="PF13086">
    <property type="entry name" value="AAA_11"/>
    <property type="match status" value="1"/>
</dbReference>
<keyword evidence="1" id="KW-0067">ATP-binding</keyword>
<accession>A0A6A6JKU3</accession>
<evidence type="ECO:0000256" key="1">
    <source>
        <dbReference type="ARBA" id="ARBA00022806"/>
    </source>
</evidence>
<reference evidence="5" key="1">
    <citation type="journal article" date="2020" name="Stud. Mycol.">
        <title>101 Dothideomycetes genomes: a test case for predicting lifestyles and emergence of pathogens.</title>
        <authorList>
            <person name="Haridas S."/>
            <person name="Albert R."/>
            <person name="Binder M."/>
            <person name="Bloem J."/>
            <person name="Labutti K."/>
            <person name="Salamov A."/>
            <person name="Andreopoulos B."/>
            <person name="Baker S."/>
            <person name="Barry K."/>
            <person name="Bills G."/>
            <person name="Bluhm B."/>
            <person name="Cannon C."/>
            <person name="Castanera R."/>
            <person name="Culley D."/>
            <person name="Daum C."/>
            <person name="Ezra D."/>
            <person name="Gonzalez J."/>
            <person name="Henrissat B."/>
            <person name="Kuo A."/>
            <person name="Liang C."/>
            <person name="Lipzen A."/>
            <person name="Lutzoni F."/>
            <person name="Magnuson J."/>
            <person name="Mondo S."/>
            <person name="Nolan M."/>
            <person name="Ohm R."/>
            <person name="Pangilinan J."/>
            <person name="Park H.-J."/>
            <person name="Ramirez L."/>
            <person name="Alfaro M."/>
            <person name="Sun H."/>
            <person name="Tritt A."/>
            <person name="Yoshinaga Y."/>
            <person name="Zwiers L.-H."/>
            <person name="Turgeon B."/>
            <person name="Goodwin S."/>
            <person name="Spatafora J."/>
            <person name="Crous P."/>
            <person name="Grigoriev I."/>
        </authorList>
    </citation>
    <scope>NUCLEOTIDE SEQUENCE</scope>
    <source>
        <strain evidence="5">CBS 379.55</strain>
    </source>
</reference>
<dbReference type="InterPro" id="IPR041677">
    <property type="entry name" value="DNA2/NAM7_AAA_11"/>
</dbReference>
<feature type="compositionally biased region" description="Low complexity" evidence="2">
    <location>
        <begin position="43"/>
        <end position="55"/>
    </location>
</feature>
<name>A0A6A6JKU3_WESOR</name>
<organism evidence="5 6">
    <name type="scientific">Westerdykella ornata</name>
    <dbReference type="NCBI Taxonomy" id="318751"/>
    <lineage>
        <taxon>Eukaryota</taxon>
        <taxon>Fungi</taxon>
        <taxon>Dikarya</taxon>
        <taxon>Ascomycota</taxon>
        <taxon>Pezizomycotina</taxon>
        <taxon>Dothideomycetes</taxon>
        <taxon>Pleosporomycetidae</taxon>
        <taxon>Pleosporales</taxon>
        <taxon>Sporormiaceae</taxon>
        <taxon>Westerdykella</taxon>
    </lineage>
</organism>
<evidence type="ECO:0000256" key="2">
    <source>
        <dbReference type="SAM" id="MobiDB-lite"/>
    </source>
</evidence>
<dbReference type="Pfam" id="PF13087">
    <property type="entry name" value="AAA_12"/>
    <property type="match status" value="1"/>
</dbReference>
<dbReference type="InterPro" id="IPR045055">
    <property type="entry name" value="DNA2/NAM7-like"/>
</dbReference>
<dbReference type="PANTHER" id="PTHR10887">
    <property type="entry name" value="DNA2/NAM7 HELICASE FAMILY"/>
    <property type="match status" value="1"/>
</dbReference>
<dbReference type="InterPro" id="IPR041679">
    <property type="entry name" value="DNA2/NAM7-like_C"/>
</dbReference>
<dbReference type="GO" id="GO:0005829">
    <property type="term" value="C:cytosol"/>
    <property type="evidence" value="ECO:0007669"/>
    <property type="project" value="TreeGrafter"/>
</dbReference>
<dbReference type="Gene3D" id="3.40.50.300">
    <property type="entry name" value="P-loop containing nucleotide triphosphate hydrolases"/>
    <property type="match status" value="2"/>
</dbReference>
<dbReference type="Proteomes" id="UP000800097">
    <property type="component" value="Unassembled WGS sequence"/>
</dbReference>
<proteinExistence type="predicted"/>
<dbReference type="SUPFAM" id="SSF52540">
    <property type="entry name" value="P-loop containing nucleoside triphosphate hydrolases"/>
    <property type="match status" value="1"/>
</dbReference>
<keyword evidence="1" id="KW-0547">Nucleotide-binding</keyword>
<keyword evidence="1" id="KW-0347">Helicase</keyword>
<dbReference type="PANTHER" id="PTHR10887:SF322">
    <property type="entry name" value="HELICASE MOV-10"/>
    <property type="match status" value="1"/>
</dbReference>
<keyword evidence="5" id="KW-0378">Hydrolase</keyword>
<dbReference type="GO" id="GO:0016787">
    <property type="term" value="F:hydrolase activity"/>
    <property type="evidence" value="ECO:0007669"/>
    <property type="project" value="UniProtKB-KW"/>
</dbReference>
<feature type="region of interest" description="Disordered" evidence="2">
    <location>
        <begin position="38"/>
        <end position="64"/>
    </location>
</feature>
<dbReference type="GO" id="GO:0035194">
    <property type="term" value="P:regulatory ncRNA-mediated post-transcriptional gene silencing"/>
    <property type="evidence" value="ECO:0007669"/>
    <property type="project" value="TreeGrafter"/>
</dbReference>
<feature type="domain" description="DNA2/NAM7 helicase helicase" evidence="3">
    <location>
        <begin position="97"/>
        <end position="181"/>
    </location>
</feature>
<dbReference type="EMBL" id="ML986491">
    <property type="protein sequence ID" value="KAF2277137.1"/>
    <property type="molecule type" value="Genomic_DNA"/>
</dbReference>
<feature type="domain" description="DNA2/NAM7 helicase-like C-terminal" evidence="4">
    <location>
        <begin position="365"/>
        <end position="549"/>
    </location>
</feature>
<evidence type="ECO:0000313" key="6">
    <source>
        <dbReference type="Proteomes" id="UP000800097"/>
    </source>
</evidence>
<dbReference type="InterPro" id="IPR047187">
    <property type="entry name" value="SF1_C_Upf1"/>
</dbReference>
<protein>
    <submittedName>
        <fullName evidence="5">P-loop containing nucleoside triphosphate hydrolase protein</fullName>
    </submittedName>
</protein>
<dbReference type="OrthoDB" id="6513042at2759"/>
<dbReference type="RefSeq" id="XP_033654676.1">
    <property type="nucleotide sequence ID" value="XM_033800246.1"/>
</dbReference>
<sequence>MRFNVKFPLKQPLLQAQWDALSCIHLQLQKIHEEQYQYRETHSPGSQAPSGGQSSNREARPRNDWIRRMTFPDESDGAIQRRLRQLAHSRGLFDAQCNYEQLQAVNSACEADFGVLPFLISGPPGTGKTKTLVEIALQLLNTTDVAHILICAPSDQAADTLALRLRQHLSPEKLLRLNGPQRADNEVPGELLGYCYRDRDMFYLPPISRLMKYNIVVTSTRDAAILANARVTNADLYLIEKNMHSAFHPEDENTGPTRLRWGALLLDEAAQATELDVMPALTVVMPPSQYPANLQQPRLIMAGDQEQLGPRTASNDPRCSRSLFARLFERPLYKTHPLSRNRVRASVEPPVLNSSMLPMLYPPFANLMRNYRSHPAILTVPSCLFYNDTLIPEAPIETNTPLQASSIWQGKKYPVLYVPITSLDDIEYEGGGWYNNFECQTACAIAARLVTEAQVPQREVAIISPFAAQVKRLRNLMRSPTYSLWDVNIGPLEAFQGLESRVVILCTTRTRERFLAEDIQRGVGIIGLRRKMNVALTRAKAGLVVLGNPNVLALDEHWKAFLAFCHRNGDGEGLRVV</sequence>
<dbReference type="InterPro" id="IPR027417">
    <property type="entry name" value="P-loop_NTPase"/>
</dbReference>
<dbReference type="AlphaFoldDB" id="A0A6A6JKU3"/>
<keyword evidence="6" id="KW-1185">Reference proteome</keyword>
<gene>
    <name evidence="5" type="ORF">EI97DRAFT_449876</name>
</gene>
<dbReference type="CDD" id="cd18808">
    <property type="entry name" value="SF1_C_Upf1"/>
    <property type="match status" value="1"/>
</dbReference>
<evidence type="ECO:0000259" key="4">
    <source>
        <dbReference type="Pfam" id="PF13087"/>
    </source>
</evidence>
<evidence type="ECO:0000313" key="5">
    <source>
        <dbReference type="EMBL" id="KAF2277137.1"/>
    </source>
</evidence>